<protein>
    <submittedName>
        <fullName evidence="2">Putative conserved protein with signal anchor</fullName>
    </submittedName>
</protein>
<name>A0A1E1WZ62_9ACAR</name>
<evidence type="ECO:0000256" key="1">
    <source>
        <dbReference type="SAM" id="Phobius"/>
    </source>
</evidence>
<feature type="transmembrane region" description="Helical" evidence="1">
    <location>
        <begin position="37"/>
        <end position="59"/>
    </location>
</feature>
<proteinExistence type="evidence at transcript level"/>
<accession>A0A1E1WZ62</accession>
<keyword evidence="1" id="KW-1133">Transmembrane helix</keyword>
<organism evidence="2">
    <name type="scientific">Amblyomma aureolatum</name>
    <dbReference type="NCBI Taxonomy" id="187763"/>
    <lineage>
        <taxon>Eukaryota</taxon>
        <taxon>Metazoa</taxon>
        <taxon>Ecdysozoa</taxon>
        <taxon>Arthropoda</taxon>
        <taxon>Chelicerata</taxon>
        <taxon>Arachnida</taxon>
        <taxon>Acari</taxon>
        <taxon>Parasitiformes</taxon>
        <taxon>Ixodida</taxon>
        <taxon>Ixodoidea</taxon>
        <taxon>Ixodidae</taxon>
        <taxon>Amblyomminae</taxon>
        <taxon>Amblyomma</taxon>
    </lineage>
</organism>
<evidence type="ECO:0000313" key="2">
    <source>
        <dbReference type="EMBL" id="JAT92071.1"/>
    </source>
</evidence>
<keyword evidence="1" id="KW-0472">Membrane</keyword>
<dbReference type="EMBL" id="GFAC01007117">
    <property type="protein sequence ID" value="JAT92071.1"/>
    <property type="molecule type" value="mRNA"/>
</dbReference>
<reference evidence="2" key="1">
    <citation type="journal article" date="2017" name="Front. Cell. Infect. Microbiol.">
        <title>The Distinct Transcriptional Response of the Midgut of Amblyomma sculptum and Amblyomma aureolatum Ticks to Rickettsia rickettsii Correlates to Their Differences in Susceptibility to Infection.</title>
        <authorList>
            <person name="Martins L.A."/>
            <person name="Galletti M.F.B.M."/>
            <person name="Ribeiro J.M."/>
            <person name="Fujita A."/>
            <person name="Costa F.B."/>
            <person name="Labruna M.B."/>
            <person name="Daffre S."/>
            <person name="Fogaca A.C."/>
        </authorList>
    </citation>
    <scope>NUCLEOTIDE SEQUENCE</scope>
</reference>
<keyword evidence="1" id="KW-0812">Transmembrane</keyword>
<dbReference type="AlphaFoldDB" id="A0A1E1WZ62"/>
<sequence length="121" mass="14454">MFTSLVRLAAVDPWSRRQKPFHVPKLTLFQRYPRVTMLFFGVSGTCVLFSRFIYDAFLIDFFEPDRPRKQELDLMMLLRQTTWRKEGEPPKNLKEALCEQDMIRKQQCLEKERKAALAVRL</sequence>